<feature type="compositionally biased region" description="Basic and acidic residues" evidence="13">
    <location>
        <begin position="1708"/>
        <end position="1732"/>
    </location>
</feature>
<dbReference type="Pfam" id="PF01087">
    <property type="entry name" value="GalP_UDP_transf"/>
    <property type="match status" value="1"/>
</dbReference>
<evidence type="ECO:0000256" key="2">
    <source>
        <dbReference type="ARBA" id="ARBA00001947"/>
    </source>
</evidence>
<feature type="disulfide bond" evidence="11">
    <location>
        <begin position="608"/>
        <end position="642"/>
    </location>
</feature>
<name>A0ABD2IHM2_9BILA</name>
<gene>
    <name evidence="15" type="ORF">niasHT_037161</name>
</gene>
<keyword evidence="11" id="KW-1015">Disulfide bond</keyword>
<feature type="domain" description="ShKT" evidence="14">
    <location>
        <begin position="2107"/>
        <end position="2144"/>
    </location>
</feature>
<evidence type="ECO:0000256" key="3">
    <source>
        <dbReference type="ARBA" id="ARBA00004947"/>
    </source>
</evidence>
<dbReference type="Pfam" id="PF02744">
    <property type="entry name" value="GalP_UDP_tr_C"/>
    <property type="match status" value="1"/>
</dbReference>
<dbReference type="Proteomes" id="UP001620626">
    <property type="component" value="Unassembled WGS sequence"/>
</dbReference>
<feature type="domain" description="ShKT" evidence="14">
    <location>
        <begin position="608"/>
        <end position="642"/>
    </location>
</feature>
<keyword evidence="16" id="KW-1185">Reference proteome</keyword>
<feature type="compositionally biased region" description="Basic and acidic residues" evidence="13">
    <location>
        <begin position="1100"/>
        <end position="1147"/>
    </location>
</feature>
<dbReference type="InterPro" id="IPR005850">
    <property type="entry name" value="GalP_Utransf_C"/>
</dbReference>
<evidence type="ECO:0000256" key="9">
    <source>
        <dbReference type="ARBA" id="ARBA00023144"/>
    </source>
</evidence>
<dbReference type="GO" id="GO:1901135">
    <property type="term" value="P:carbohydrate derivative metabolic process"/>
    <property type="evidence" value="ECO:0007669"/>
    <property type="project" value="UniProtKB-ARBA"/>
</dbReference>
<feature type="compositionally biased region" description="Low complexity" evidence="13">
    <location>
        <begin position="2019"/>
        <end position="2038"/>
    </location>
</feature>
<feature type="compositionally biased region" description="Basic and acidic residues" evidence="13">
    <location>
        <begin position="1685"/>
        <end position="1701"/>
    </location>
</feature>
<dbReference type="SMART" id="SM00254">
    <property type="entry name" value="ShKT"/>
    <property type="match status" value="5"/>
</dbReference>
<feature type="compositionally biased region" description="Basic and acidic residues" evidence="13">
    <location>
        <begin position="1798"/>
        <end position="1807"/>
    </location>
</feature>
<dbReference type="PROSITE" id="PS00117">
    <property type="entry name" value="GAL_P_UDP_TRANSF_I"/>
    <property type="match status" value="1"/>
</dbReference>
<evidence type="ECO:0000256" key="8">
    <source>
        <dbReference type="ARBA" id="ARBA00022833"/>
    </source>
</evidence>
<dbReference type="Gene3D" id="3.30.428.10">
    <property type="entry name" value="HIT-like"/>
    <property type="match status" value="2"/>
</dbReference>
<feature type="compositionally biased region" description="Low complexity" evidence="13">
    <location>
        <begin position="1927"/>
        <end position="1945"/>
    </location>
</feature>
<evidence type="ECO:0000256" key="6">
    <source>
        <dbReference type="ARBA" id="ARBA00022695"/>
    </source>
</evidence>
<keyword evidence="8" id="KW-0862">Zinc</keyword>
<evidence type="ECO:0000313" key="15">
    <source>
        <dbReference type="EMBL" id="KAL3079599.1"/>
    </source>
</evidence>
<feature type="region of interest" description="Disordered" evidence="13">
    <location>
        <begin position="1798"/>
        <end position="1852"/>
    </location>
</feature>
<dbReference type="GO" id="GO:0006012">
    <property type="term" value="P:galactose metabolic process"/>
    <property type="evidence" value="ECO:0007669"/>
    <property type="project" value="UniProtKB-KW"/>
</dbReference>
<keyword evidence="7 12" id="KW-0479">Metal-binding</keyword>
<feature type="region of interest" description="Disordered" evidence="13">
    <location>
        <begin position="1377"/>
        <end position="1398"/>
    </location>
</feature>
<keyword evidence="6 12" id="KW-0548">Nucleotidyltransferase</keyword>
<feature type="region of interest" description="Disordered" evidence="13">
    <location>
        <begin position="1891"/>
        <end position="1945"/>
    </location>
</feature>
<dbReference type="InterPro" id="IPR019779">
    <property type="entry name" value="GalP_UDPtransf1_His-AS"/>
</dbReference>
<dbReference type="GO" id="GO:0006796">
    <property type="term" value="P:phosphate-containing compound metabolic process"/>
    <property type="evidence" value="ECO:0007669"/>
    <property type="project" value="UniProtKB-ARBA"/>
</dbReference>
<dbReference type="InterPro" id="IPR005849">
    <property type="entry name" value="GalP_Utransf_N"/>
</dbReference>
<feature type="compositionally biased region" description="Polar residues" evidence="13">
    <location>
        <begin position="1528"/>
        <end position="1542"/>
    </location>
</feature>
<dbReference type="EMBL" id="JBICBT010001180">
    <property type="protein sequence ID" value="KAL3079599.1"/>
    <property type="molecule type" value="Genomic_DNA"/>
</dbReference>
<accession>A0ABD2IHM2</accession>
<keyword evidence="5 12" id="KW-0808">Transferase</keyword>
<feature type="compositionally biased region" description="Basic and acidic residues" evidence="13">
    <location>
        <begin position="1456"/>
        <end position="1465"/>
    </location>
</feature>
<feature type="compositionally biased region" description="Polar residues" evidence="13">
    <location>
        <begin position="772"/>
        <end position="782"/>
    </location>
</feature>
<feature type="region of interest" description="Disordered" evidence="13">
    <location>
        <begin position="1100"/>
        <end position="1157"/>
    </location>
</feature>
<comment type="caution">
    <text evidence="15">The sequence shown here is derived from an EMBL/GenBank/DDBJ whole genome shotgun (WGS) entry which is preliminary data.</text>
</comment>
<comment type="cofactor">
    <cofactor evidence="2">
        <name>Zn(2+)</name>
        <dbReference type="ChEBI" id="CHEBI:29105"/>
    </cofactor>
</comment>
<dbReference type="SUPFAM" id="SSF54197">
    <property type="entry name" value="HIT-like"/>
    <property type="match status" value="2"/>
</dbReference>
<dbReference type="Pfam" id="PF01549">
    <property type="entry name" value="ShK"/>
    <property type="match status" value="4"/>
</dbReference>
<evidence type="ECO:0000259" key="14">
    <source>
        <dbReference type="PROSITE" id="PS51670"/>
    </source>
</evidence>
<feature type="disulfide bond" evidence="11">
    <location>
        <begin position="693"/>
        <end position="727"/>
    </location>
</feature>
<feature type="region of interest" description="Disordered" evidence="13">
    <location>
        <begin position="2011"/>
        <end position="2038"/>
    </location>
</feature>
<feature type="region of interest" description="Disordered" evidence="13">
    <location>
        <begin position="840"/>
        <end position="859"/>
    </location>
</feature>
<protein>
    <recommendedName>
        <fullName evidence="12">Galactose-1-phosphate uridylyltransferase</fullName>
        <ecNumber evidence="12">2.7.7.12</ecNumber>
    </recommendedName>
</protein>
<feature type="compositionally biased region" description="Basic and acidic residues" evidence="13">
    <location>
        <begin position="935"/>
        <end position="955"/>
    </location>
</feature>
<keyword evidence="9 12" id="KW-0299">Galactose metabolism</keyword>
<dbReference type="PANTHER" id="PTHR11943">
    <property type="entry name" value="GALACTOSE-1-PHOSPHATE URIDYLYLTRANSFERASE"/>
    <property type="match status" value="1"/>
</dbReference>
<evidence type="ECO:0000313" key="16">
    <source>
        <dbReference type="Proteomes" id="UP001620626"/>
    </source>
</evidence>
<dbReference type="InterPro" id="IPR001937">
    <property type="entry name" value="GalP_UDPtransf1"/>
</dbReference>
<feature type="compositionally biased region" description="Basic residues" evidence="13">
    <location>
        <begin position="849"/>
        <end position="859"/>
    </location>
</feature>
<feature type="compositionally biased region" description="Polar residues" evidence="13">
    <location>
        <begin position="1229"/>
        <end position="1242"/>
    </location>
</feature>
<evidence type="ECO:0000256" key="5">
    <source>
        <dbReference type="ARBA" id="ARBA00022679"/>
    </source>
</evidence>
<feature type="compositionally biased region" description="Basic and acidic residues" evidence="13">
    <location>
        <begin position="1319"/>
        <end position="1343"/>
    </location>
</feature>
<evidence type="ECO:0000256" key="10">
    <source>
        <dbReference type="ARBA" id="ARBA00023277"/>
    </source>
</evidence>
<feature type="compositionally biased region" description="Basic and acidic residues" evidence="13">
    <location>
        <begin position="975"/>
        <end position="1046"/>
    </location>
</feature>
<feature type="domain" description="ShKT" evidence="14">
    <location>
        <begin position="693"/>
        <end position="727"/>
    </location>
</feature>
<dbReference type="GO" id="GO:0046872">
    <property type="term" value="F:metal ion binding"/>
    <property type="evidence" value="ECO:0007669"/>
    <property type="project" value="UniProtKB-KW"/>
</dbReference>
<feature type="compositionally biased region" description="Basic and acidic residues" evidence="13">
    <location>
        <begin position="1543"/>
        <end position="1554"/>
    </location>
</feature>
<feature type="region of interest" description="Disordered" evidence="13">
    <location>
        <begin position="31"/>
        <end position="50"/>
    </location>
</feature>
<dbReference type="EC" id="2.7.7.12" evidence="12"/>
<dbReference type="InterPro" id="IPR003582">
    <property type="entry name" value="ShKT_dom"/>
</dbReference>
<sequence>MTKKHIKKYEHRLSDGRQLIYYDDADTKLDTARKADGRRPAPRPETAQMRQDPLTGDWVSVAVARQTRAFLPPAKFDPLEPQCAENPDAEIPALYDVAVFENKSPAFGPLLEIPTTAPPQGLAELGTIGLGRDFTSVGRCEVVCFTPEKTGSFDTLSPSRARTVIEAWADRTAALSAMPNIQQVFPFENRGEVIGVTLHHPHGQIYAYPYITPRTQALIDSLDRYGPSLFADILQFERSSGDRVVLSVDHWTAFVPFAARWPVEVHILPHRHIADLAATSDTERDELATFYLRVLRGIDALYEDGTPTPYIAAWHQAPVHLHRDEIRLMCQITSPRRAVDKLKFVAGSEAAMGAWVGDVSPELGAKRLREAIQRADAENPVGKLPEEIGGLEKSSNEKTNICVSLFCAVLTTVFIWGQYGNAIATTAAGPTEKGRPDIFDLLSNIAETVQNNGRNNVPKHLPPALPLPRAIDIKRVPFTLPSGTENIRAMRRCQFSNGTLWPSATDCDDELGSGACETIFFGNKEQFRHSKESPRPLTCLNKELSDLARRCAKTCAFCCETPQFNCMDSGGTVIDCATHKTKCKEPSWRRVMMSMCEHTCGLCAADACFDAADDCSSLGHLCFHQAVSPLVRQQCARSCGLCTPQQRAETAPRGGAESREVVGIQKTPKEIIVLVRKNSQIIASTASPKSAICQDVSPSCADNSGLCTDKIYSDFLKDKCAKTCGHCLSEEDKVRLGNDYDSDSSNREDYDQPFELVRRIRNRPSAAPPAGGQNNSPDNGTTVAKRAKESSSRRSKASGKFSERLIIKIGGGDQKEHIELRGKLGETLRISREILLENDEENEDDQAEKKKRKRQKKKQRNLSPLLVILEKAQPNEAEETLPEERGNGFREILTFPEGQKRNGTEIVWTSEETKKEESNAGEIAYGQRQKKKLEKQRESNERENSEKEKELRIESESNGDEEEAEKRGKSAGGERNGDRQAERIGARLKNNERLPENERQTDSERIRENEKQKDNKRTRENERQIDNRLRENERQIDNQRIRESERQIDSMMVEVGNKTTDQNGRNRINSEQLHVGQFTAAKGHANNRIESDASLLRKSTLKEKAEKKQTNDQNNEREVIADKKMGAIKQPSDRVSDWTKRNPKEEAQSGGEMPNGRILWTKILPVQTSASNKSLPNSADKENIPSTTDGRSLPKLSGDRPFSPKQLPTDEQKKSDGQKKDGPGEQKRTSNTRTKAGNSELSQRILQLLKNLRIAKEAVANYGTGRRRRRKRSVEKIADHQKQGQIIVENGQEIISDQSLADLGQAPLPGQQKAVITGKDFRERLGEEKPPDEKKAEEKGTEEEAKLVVEELFNGQIREKAEEEEVKLGGEEEILDGILVEEEQKEKEEPYGDVPEGMVDELVEQQLLKREKDGTKAFVEVIRAVLEEIGGDVLFAGEEEPNQIEEAQQEAQKVPKMREDTAGEEGKEDDDQGNENTDEQQMPEEPDKSLAAADEQNEGDQFQEAAKAPKLAEFDQENGEENAGSYGRTWNDQSQRINNRLRGNSDEFGTRQADDQQQGSSRKMFDGVLRDRGGRAVRVEDLPGGISGALERVRLRYGFGNGTMEEMLANLLLDTERDISNGLKQILGELKKLEGPAERQRKMPISNNDNEDEKEKERRKNKMRKFGRNGKRGGKSVSDEESDKDGETSEKERKGGRETERNSVMSGEEDKRRNSAISREDRRKKNGERNKGANDQQADQTLRQLLKLLVENINRKSYDPSSAEKNLMALANKKRGQRKAAEVPILDELVELIKKQRTTLDRRKEQSAEEEAVNGGKAKKKPKPQLSSTRANNRRRRILTAPTRAASSVPSRGLAKTLLLPRRVRLPSAGGPTPDGYRLVPIIGPAGNQMPTAPGQVYPNGQLGNFLQQPTGANGGPSSVYSLPLPQQQQQQREGQAVPAAQPQQIPMQPVKQAVVWQQPVYVQLPQQVQQQQTQLGQQPQQFPQQQQQQVQPQQPQTVYVQQQPLQQLQAVPAPPPQQQLQQPQIVVQRPAQPPQQQQQFLLPNPQQQPQQNLIVAEAAAPAGGMPRAPLVQQPTRVSSSSSSRGSYVMLRKNAIGGGNNIVGPKCRDYYPYCEQIVPRGFCISEVYPLRMKREYCPQSCGLC</sequence>
<dbReference type="InterPro" id="IPR036265">
    <property type="entry name" value="HIT-like_sf"/>
</dbReference>
<feature type="compositionally biased region" description="Polar residues" evidence="13">
    <location>
        <begin position="1902"/>
        <end position="1921"/>
    </location>
</feature>
<comment type="similarity">
    <text evidence="4 12">Belongs to the galactose-1-phosphate uridylyltransferase type 1 family.</text>
</comment>
<dbReference type="PANTHER" id="PTHR11943:SF1">
    <property type="entry name" value="GALACTOSE-1-PHOSPHATE URIDYLYLTRANSFERASE"/>
    <property type="match status" value="1"/>
</dbReference>
<evidence type="ECO:0000256" key="7">
    <source>
        <dbReference type="ARBA" id="ARBA00022723"/>
    </source>
</evidence>
<feature type="region of interest" description="Disordered" evidence="13">
    <location>
        <begin position="1169"/>
        <end position="1242"/>
    </location>
</feature>
<reference evidence="15 16" key="1">
    <citation type="submission" date="2024-10" db="EMBL/GenBank/DDBJ databases">
        <authorList>
            <person name="Kim D."/>
        </authorList>
    </citation>
    <scope>NUCLEOTIDE SEQUENCE [LARGE SCALE GENOMIC DNA]</scope>
    <source>
        <strain evidence="15">BH-2024</strain>
    </source>
</reference>
<feature type="region of interest" description="Disordered" evidence="13">
    <location>
        <begin position="1634"/>
        <end position="1740"/>
    </location>
</feature>
<dbReference type="PROSITE" id="PS51670">
    <property type="entry name" value="SHKT"/>
    <property type="match status" value="3"/>
</dbReference>
<feature type="region of interest" description="Disordered" evidence="13">
    <location>
        <begin position="1437"/>
        <end position="1565"/>
    </location>
</feature>
<feature type="compositionally biased region" description="Acidic residues" evidence="13">
    <location>
        <begin position="1466"/>
        <end position="1484"/>
    </location>
</feature>
<dbReference type="NCBIfam" id="TIGR00209">
    <property type="entry name" value="galT_1"/>
    <property type="match status" value="1"/>
</dbReference>
<comment type="caution">
    <text evidence="11">Lacks conserved residue(s) required for the propagation of feature annotation.</text>
</comment>
<feature type="region of interest" description="Disordered" evidence="13">
    <location>
        <begin position="871"/>
        <end position="1046"/>
    </location>
</feature>
<dbReference type="Gene3D" id="1.10.10.1940">
    <property type="match status" value="2"/>
</dbReference>
<feature type="compositionally biased region" description="Basic and acidic residues" evidence="13">
    <location>
        <begin position="1208"/>
        <end position="1228"/>
    </location>
</feature>
<comment type="catalytic activity">
    <reaction evidence="1 12">
        <text>alpha-D-galactose 1-phosphate + UDP-alpha-D-glucose = alpha-D-glucose 1-phosphate + UDP-alpha-D-galactose</text>
        <dbReference type="Rhea" id="RHEA:13989"/>
        <dbReference type="ChEBI" id="CHEBI:58336"/>
        <dbReference type="ChEBI" id="CHEBI:58601"/>
        <dbReference type="ChEBI" id="CHEBI:58885"/>
        <dbReference type="ChEBI" id="CHEBI:66914"/>
        <dbReference type="EC" id="2.7.7.12"/>
    </reaction>
</comment>
<evidence type="ECO:0000256" key="4">
    <source>
        <dbReference type="ARBA" id="ARBA00010951"/>
    </source>
</evidence>
<evidence type="ECO:0000256" key="11">
    <source>
        <dbReference type="PROSITE-ProRule" id="PRU01005"/>
    </source>
</evidence>
<evidence type="ECO:0000256" key="1">
    <source>
        <dbReference type="ARBA" id="ARBA00001107"/>
    </source>
</evidence>
<evidence type="ECO:0000256" key="13">
    <source>
        <dbReference type="SAM" id="MobiDB-lite"/>
    </source>
</evidence>
<proteinExistence type="inferred from homology"/>
<keyword evidence="10 12" id="KW-0119">Carbohydrate metabolism</keyword>
<organism evidence="15 16">
    <name type="scientific">Heterodera trifolii</name>
    <dbReference type="NCBI Taxonomy" id="157864"/>
    <lineage>
        <taxon>Eukaryota</taxon>
        <taxon>Metazoa</taxon>
        <taxon>Ecdysozoa</taxon>
        <taxon>Nematoda</taxon>
        <taxon>Chromadorea</taxon>
        <taxon>Rhabditida</taxon>
        <taxon>Tylenchina</taxon>
        <taxon>Tylenchomorpha</taxon>
        <taxon>Tylenchoidea</taxon>
        <taxon>Heteroderidae</taxon>
        <taxon>Heteroderinae</taxon>
        <taxon>Heterodera</taxon>
    </lineage>
</organism>
<dbReference type="GO" id="GO:0019637">
    <property type="term" value="P:organophosphate metabolic process"/>
    <property type="evidence" value="ECO:0007669"/>
    <property type="project" value="UniProtKB-ARBA"/>
</dbReference>
<comment type="pathway">
    <text evidence="3 12">Carbohydrate metabolism; galactose metabolism.</text>
</comment>
<dbReference type="GO" id="GO:0008108">
    <property type="term" value="F:UDP-glucose:hexose-1-phosphate uridylyltransferase activity"/>
    <property type="evidence" value="ECO:0007669"/>
    <property type="project" value="UniProtKB-EC"/>
</dbReference>
<feature type="region of interest" description="Disordered" evidence="13">
    <location>
        <begin position="764"/>
        <end position="799"/>
    </location>
</feature>
<feature type="compositionally biased region" description="Basic residues" evidence="13">
    <location>
        <begin position="1659"/>
        <end position="1674"/>
    </location>
</feature>
<dbReference type="Gene3D" id="1.10.10.1870">
    <property type="entry name" value="ShTK domain-like"/>
    <property type="match status" value="1"/>
</dbReference>
<feature type="region of interest" description="Disordered" evidence="13">
    <location>
        <begin position="1305"/>
        <end position="1343"/>
    </location>
</feature>
<evidence type="ECO:0000256" key="12">
    <source>
        <dbReference type="RuleBase" id="RU000506"/>
    </source>
</evidence>